<accession>A0A0F9SV74</accession>
<gene>
    <name evidence="1" type="ORF">LCGC14_0729970</name>
</gene>
<evidence type="ECO:0000313" key="1">
    <source>
        <dbReference type="EMBL" id="KKN40781.1"/>
    </source>
</evidence>
<name>A0A0F9SV74_9ZZZZ</name>
<organism evidence="1">
    <name type="scientific">marine sediment metagenome</name>
    <dbReference type="NCBI Taxonomy" id="412755"/>
    <lineage>
        <taxon>unclassified sequences</taxon>
        <taxon>metagenomes</taxon>
        <taxon>ecological metagenomes</taxon>
    </lineage>
</organism>
<dbReference type="AlphaFoldDB" id="A0A0F9SV74"/>
<reference evidence="1" key="1">
    <citation type="journal article" date="2015" name="Nature">
        <title>Complex archaea that bridge the gap between prokaryotes and eukaryotes.</title>
        <authorList>
            <person name="Spang A."/>
            <person name="Saw J.H."/>
            <person name="Jorgensen S.L."/>
            <person name="Zaremba-Niedzwiedzka K."/>
            <person name="Martijn J."/>
            <person name="Lind A.E."/>
            <person name="van Eijk R."/>
            <person name="Schleper C."/>
            <person name="Guy L."/>
            <person name="Ettema T.J."/>
        </authorList>
    </citation>
    <scope>NUCLEOTIDE SEQUENCE</scope>
</reference>
<dbReference type="EMBL" id="LAZR01001685">
    <property type="protein sequence ID" value="KKN40781.1"/>
    <property type="molecule type" value="Genomic_DNA"/>
</dbReference>
<protein>
    <submittedName>
        <fullName evidence="1">Uncharacterized protein</fullName>
    </submittedName>
</protein>
<proteinExistence type="predicted"/>
<sequence>MKIEFELKDKERILIIGIDEKGNRKQIGHIFTPSSSAESNLNAIQICGFDEAFDLWGCGVFGDKKTKQMKKDIQLCWFNAYDMMGSDEIRKVVIGEKVHHITEERMKLLGLKKPVWTETITEPRFSAVIDGKVCGKCFNYPCNCEVLINHENPFAVKREQDLYLEKKLK</sequence>
<comment type="caution">
    <text evidence="1">The sequence shown here is derived from an EMBL/GenBank/DDBJ whole genome shotgun (WGS) entry which is preliminary data.</text>
</comment>